<dbReference type="Pfam" id="PF08434">
    <property type="entry name" value="CLCA"/>
    <property type="match status" value="1"/>
</dbReference>
<dbReference type="InterPro" id="IPR002035">
    <property type="entry name" value="VWF_A"/>
</dbReference>
<dbReference type="AlphaFoldDB" id="A0AAE1BPB1"/>
<dbReference type="PROSITE" id="PS50234">
    <property type="entry name" value="VWFA"/>
    <property type="match status" value="1"/>
</dbReference>
<dbReference type="InterPro" id="IPR036465">
    <property type="entry name" value="vWFA_dom_sf"/>
</dbReference>
<sequence>MLAYKHRKEYITSIEPRILVHFTVITPYCFLISHRQPRQRSVVRQLSPQLWYATEGRVKLHQVTVAVPGSWKTDALTCSLPTPLATASATTEGHIRVAASHPVFGPRPWTQQSQGCGRQGDFIQLGDDLLLDGDDDSHALTARLLLAEWAKFRWGVFDERGHTRDPLYPPTFRHPSTSQWVGTGCANGAVKGSTCDSTQPSCSFLPQQHHNSHLTSSVLAFPDLPSVRSFCNERTHMRAAPTKHNALCDSRSAWEVMMQTPDFEGRPVLSGNLSWRGEEPRVRLVQVGGPRYVFTIEDTATMNLQRRWEFLRKAMRRVVVYDVPAGSEVGVVTFHSEGRTVAPLTAIQGEESDMRQRVGSSLPRNPSSVQESHKCLLCGLQEAVKVLDTGTRKSEGATVILITTGSSQASETEVRDMVRLAKQWNLRVEVVLYPLTERRGAPAVSHGLGPLLEATQGSLFTVVDEGVGNDSKVKMLVALMDALLAAVQNGAPNTASGGPVLIHSAEYPGGIATVSTGIFALDDSLSPNARFSIYYYDLNHVGNAIDLRAPSGHMISAVNVQEEDGDVNMIFINLEMAERGEWRFRVENRADSHQGLHVQVTSRRNSSTGLQVRLWTTASAHTITSASPPVLIYAKVCVGTAPVRDARVVAKLQRLGTNATGNMYQPLLLELWDNGAGDPDVTRGDGVYSRYLPPLPGDPHSRYMLSAVVDNNEGLAVVAQGLPARRRVPPPPRHLPQYHHSAMEEWGDERTCCGSTLHYPSARRCQPFLRHLTWGVLEVSSPSDTSHDLIPPSRILDLRVEVNDTIHEIILRWTAPGDDWDSGRAHRYEAVVAPRWDQARDFRGDHLTGLPRPLPAGTLHSTNLHFIRYEELWYVSLRAVDRAGNTGERGNIAALWVPRPPTTYEITTRTHPALTTTGNYAMPSELGTGRHLGIWWWLSGGDVAVLVGSLAGAVVVAAAVTTYCYCHTLSRRKAQQGEEGKTAVPGGTVCGSDMGVVEGNREAGVCENGRGMEVSNKEAEACRGGRGETAGCFSNAGSKNGGVVCMGEAGSKVEAGVGSRDNLQRVMAGGPIDNVHLSSDLSSRGTSTLPRRQPTSTETLRNNNMQQENNITARPPFPDVTVTDYPRALTDNQICRGTEDGGEIQPPMHLVLTREEIAGGGAGGPSTWHEPLSCHLLSRANNNNNNNNNNNTHSQQERLGRSVTRV</sequence>
<dbReference type="InterPro" id="IPR013642">
    <property type="entry name" value="CLCA_N"/>
</dbReference>
<evidence type="ECO:0000259" key="2">
    <source>
        <dbReference type="PROSITE" id="PS50234"/>
    </source>
</evidence>
<reference evidence="3" key="1">
    <citation type="submission" date="2023-10" db="EMBL/GenBank/DDBJ databases">
        <title>Genome assemblies of two species of porcelain crab, Petrolisthes cinctipes and Petrolisthes manimaculis (Anomura: Porcellanidae).</title>
        <authorList>
            <person name="Angst P."/>
        </authorList>
    </citation>
    <scope>NUCLEOTIDE SEQUENCE</scope>
    <source>
        <strain evidence="3">PB745_01</strain>
        <tissue evidence="3">Gill</tissue>
    </source>
</reference>
<feature type="domain" description="VWFA" evidence="2">
    <location>
        <begin position="291"/>
        <end position="483"/>
    </location>
</feature>
<keyword evidence="4" id="KW-1185">Reference proteome</keyword>
<accession>A0AAE1BPB1</accession>
<organism evidence="3 4">
    <name type="scientific">Petrolisthes cinctipes</name>
    <name type="common">Flat porcelain crab</name>
    <dbReference type="NCBI Taxonomy" id="88211"/>
    <lineage>
        <taxon>Eukaryota</taxon>
        <taxon>Metazoa</taxon>
        <taxon>Ecdysozoa</taxon>
        <taxon>Arthropoda</taxon>
        <taxon>Crustacea</taxon>
        <taxon>Multicrustacea</taxon>
        <taxon>Malacostraca</taxon>
        <taxon>Eumalacostraca</taxon>
        <taxon>Eucarida</taxon>
        <taxon>Decapoda</taxon>
        <taxon>Pleocyemata</taxon>
        <taxon>Anomura</taxon>
        <taxon>Galatheoidea</taxon>
        <taxon>Porcellanidae</taxon>
        <taxon>Petrolisthes</taxon>
    </lineage>
</organism>
<dbReference type="PANTHER" id="PTHR10579:SF177">
    <property type="entry name" value="CALCIUM-ACTIVATED CHLORIDE CHANNEL REGULATOR 4-LIKE PROTEIN"/>
    <property type="match status" value="1"/>
</dbReference>
<feature type="region of interest" description="Disordered" evidence="1">
    <location>
        <begin position="1179"/>
        <end position="1206"/>
    </location>
</feature>
<evidence type="ECO:0000256" key="1">
    <source>
        <dbReference type="SAM" id="MobiDB-lite"/>
    </source>
</evidence>
<gene>
    <name evidence="3" type="ORF">Pcinc_039404</name>
</gene>
<name>A0AAE1BPB1_PETCI</name>
<dbReference type="CDD" id="cd00198">
    <property type="entry name" value="vWFA"/>
    <property type="match status" value="1"/>
</dbReference>
<dbReference type="SUPFAM" id="SSF53300">
    <property type="entry name" value="vWA-like"/>
    <property type="match status" value="1"/>
</dbReference>
<dbReference type="PANTHER" id="PTHR10579">
    <property type="entry name" value="CALCIUM-ACTIVATED CHLORIDE CHANNEL REGULATOR"/>
    <property type="match status" value="1"/>
</dbReference>
<dbReference type="Proteomes" id="UP001286313">
    <property type="component" value="Unassembled WGS sequence"/>
</dbReference>
<feature type="compositionally biased region" description="Low complexity" evidence="1">
    <location>
        <begin position="1181"/>
        <end position="1191"/>
    </location>
</feature>
<dbReference type="Gene3D" id="3.40.50.410">
    <property type="entry name" value="von Willebrand factor, type A domain"/>
    <property type="match status" value="1"/>
</dbReference>
<evidence type="ECO:0000313" key="3">
    <source>
        <dbReference type="EMBL" id="KAK3854088.1"/>
    </source>
</evidence>
<comment type="caution">
    <text evidence="3">The sequence shown here is derived from an EMBL/GenBank/DDBJ whole genome shotgun (WGS) entry which is preliminary data.</text>
</comment>
<dbReference type="EMBL" id="JAWQEG010006711">
    <property type="protein sequence ID" value="KAK3854088.1"/>
    <property type="molecule type" value="Genomic_DNA"/>
</dbReference>
<evidence type="ECO:0000313" key="4">
    <source>
        <dbReference type="Proteomes" id="UP001286313"/>
    </source>
</evidence>
<proteinExistence type="predicted"/>
<feature type="compositionally biased region" description="Polar residues" evidence="1">
    <location>
        <begin position="1076"/>
        <end position="1098"/>
    </location>
</feature>
<dbReference type="Pfam" id="PF00092">
    <property type="entry name" value="VWA"/>
    <property type="match status" value="1"/>
</dbReference>
<feature type="region of interest" description="Disordered" evidence="1">
    <location>
        <begin position="1075"/>
        <end position="1098"/>
    </location>
</feature>
<dbReference type="InterPro" id="IPR051266">
    <property type="entry name" value="CLCR"/>
</dbReference>
<protein>
    <recommendedName>
        <fullName evidence="2">VWFA domain-containing protein</fullName>
    </recommendedName>
</protein>
<dbReference type="GO" id="GO:0032991">
    <property type="term" value="C:protein-containing complex"/>
    <property type="evidence" value="ECO:0007669"/>
    <property type="project" value="UniProtKB-ARBA"/>
</dbReference>